<feature type="region of interest" description="Disordered" evidence="1">
    <location>
        <begin position="305"/>
        <end position="331"/>
    </location>
</feature>
<evidence type="ECO:0000313" key="2">
    <source>
        <dbReference type="EMBL" id="KAG2387097.1"/>
    </source>
</evidence>
<dbReference type="AlphaFoldDB" id="A0AA88GQP3"/>
<dbReference type="EMBL" id="PYSW02000014">
    <property type="protein sequence ID" value="KAG2387097.1"/>
    <property type="molecule type" value="Genomic_DNA"/>
</dbReference>
<name>A0AA88GQP3_NAELO</name>
<dbReference type="GeneID" id="68094588"/>
<feature type="compositionally biased region" description="Acidic residues" evidence="1">
    <location>
        <begin position="306"/>
        <end position="331"/>
    </location>
</feature>
<evidence type="ECO:0000256" key="1">
    <source>
        <dbReference type="SAM" id="MobiDB-lite"/>
    </source>
</evidence>
<keyword evidence="3" id="KW-1185">Reference proteome</keyword>
<sequence>MMRLRVAFRNHRLVFPVKDTKIKIGQLLSDMEERFSSQILSSYQLNNEEEKRKHAKIYDLMLLDSSSTLSSSSNSNHPPNTEYLCCKEDYVADVLRDGDHVRALDEQAWIDYQVEHFCDRKRAWVHLVKDGVFGEIGYHKKNKVYCLFGTHHHKQYFEFTVDELRERYKNKNVHEIGMEKDFKGLWYVCAKFEEPTTDELKDDKKMLCEMSIHLKTNSEDDKVYIHQLALEAQKKCFQYGFCPFCGTQTTSLPEYAEFSAQPQKLSEQMCRHVVKCALAVANSNQWDLSDLLPKQNYTILNLPELLDNDDGEDPKDEDFVMDDDDEMSDDEDSITEEEVSHLKQETEHLEMLEKRETRSHNKTNTGITGNHVVHDPKNDTTTFAKDEPTFLDLSIQFKFMNGLELNGEFNSQSDTFKTLFDYVSLKTQLAPQVYNFEETRRGCKET</sequence>
<comment type="caution">
    <text evidence="2">The sequence shown here is derived from an EMBL/GenBank/DDBJ whole genome shotgun (WGS) entry which is preliminary data.</text>
</comment>
<reference evidence="2 3" key="1">
    <citation type="journal article" date="2018" name="BMC Genomics">
        <title>The genome of Naegleria lovaniensis, the basis for a comparative approach to unravel pathogenicity factors of the human pathogenic amoeba N. fowleri.</title>
        <authorList>
            <person name="Liechti N."/>
            <person name="Schurch N."/>
            <person name="Bruggmann R."/>
            <person name="Wittwer M."/>
        </authorList>
    </citation>
    <scope>NUCLEOTIDE SEQUENCE [LARGE SCALE GENOMIC DNA]</scope>
    <source>
        <strain evidence="2 3">ATCC 30569</strain>
    </source>
</reference>
<protein>
    <submittedName>
        <fullName evidence="2">Uncharacterized protein</fullName>
    </submittedName>
</protein>
<proteinExistence type="predicted"/>
<accession>A0AA88GQP3</accession>
<dbReference type="Proteomes" id="UP000816034">
    <property type="component" value="Unassembled WGS sequence"/>
</dbReference>
<organism evidence="2 3">
    <name type="scientific">Naegleria lovaniensis</name>
    <name type="common">Amoeba</name>
    <dbReference type="NCBI Taxonomy" id="51637"/>
    <lineage>
        <taxon>Eukaryota</taxon>
        <taxon>Discoba</taxon>
        <taxon>Heterolobosea</taxon>
        <taxon>Tetramitia</taxon>
        <taxon>Eutetramitia</taxon>
        <taxon>Vahlkampfiidae</taxon>
        <taxon>Naegleria</taxon>
    </lineage>
</organism>
<feature type="region of interest" description="Disordered" evidence="1">
    <location>
        <begin position="356"/>
        <end position="376"/>
    </location>
</feature>
<dbReference type="RefSeq" id="XP_044551089.1">
    <property type="nucleotide sequence ID" value="XM_044691517.1"/>
</dbReference>
<evidence type="ECO:0000313" key="3">
    <source>
        <dbReference type="Proteomes" id="UP000816034"/>
    </source>
</evidence>
<gene>
    <name evidence="2" type="ORF">C9374_002132</name>
</gene>